<evidence type="ECO:0000256" key="1">
    <source>
        <dbReference type="SAM" id="MobiDB-lite"/>
    </source>
</evidence>
<organism evidence="2 3">
    <name type="scientific">Stephania japonica</name>
    <dbReference type="NCBI Taxonomy" id="461633"/>
    <lineage>
        <taxon>Eukaryota</taxon>
        <taxon>Viridiplantae</taxon>
        <taxon>Streptophyta</taxon>
        <taxon>Embryophyta</taxon>
        <taxon>Tracheophyta</taxon>
        <taxon>Spermatophyta</taxon>
        <taxon>Magnoliopsida</taxon>
        <taxon>Ranunculales</taxon>
        <taxon>Menispermaceae</taxon>
        <taxon>Menispermoideae</taxon>
        <taxon>Cissampelideae</taxon>
        <taxon>Stephania</taxon>
    </lineage>
</organism>
<keyword evidence="3" id="KW-1185">Reference proteome</keyword>
<gene>
    <name evidence="2" type="ORF">Sjap_006750</name>
</gene>
<evidence type="ECO:0000313" key="2">
    <source>
        <dbReference type="EMBL" id="KAK9146847.1"/>
    </source>
</evidence>
<dbReference type="EMBL" id="JBBNAE010000002">
    <property type="protein sequence ID" value="KAK9146847.1"/>
    <property type="molecule type" value="Genomic_DNA"/>
</dbReference>
<sequence length="317" mass="34917">MAAYGRYAVPVPDRRTVNPGFNQWGGTGYIESQTKPNTWGKTGFGNDYDDGYRDHVCKPVVVDANGVKRPIVAYGPNHDGDNYMVTTETITEEVRLVPQVTTYRTNAPLEVTTYRTNAPMDVGLTKDQYRVPYNNGQSWSTSEYNNRPPRIDNFVSTIQTEASRPTKSHLESSPYWTQKPSSHSHSGTNGYGKPSHDAKWSKAARDPYFELANGISHMVSDGNYQDSHISTEGGWVRPSREGWSKPPSQPLAKPTNDIGAAIDLLKDAAGIVSAVTSDHPQRQFALPSITVPKVTTYGPTIDSREAQKKYGGFSGAL</sequence>
<dbReference type="Proteomes" id="UP001417504">
    <property type="component" value="Unassembled WGS sequence"/>
</dbReference>
<accession>A0AAP0K6G9</accession>
<comment type="caution">
    <text evidence="2">The sequence shown here is derived from an EMBL/GenBank/DDBJ whole genome shotgun (WGS) entry which is preliminary data.</text>
</comment>
<reference evidence="2 3" key="1">
    <citation type="submission" date="2024-01" db="EMBL/GenBank/DDBJ databases">
        <title>Genome assemblies of Stephania.</title>
        <authorList>
            <person name="Yang L."/>
        </authorList>
    </citation>
    <scope>NUCLEOTIDE SEQUENCE [LARGE SCALE GENOMIC DNA]</scope>
    <source>
        <strain evidence="2">QJT</strain>
        <tissue evidence="2">Leaf</tissue>
    </source>
</reference>
<feature type="compositionally biased region" description="Polar residues" evidence="1">
    <location>
        <begin position="174"/>
        <end position="188"/>
    </location>
</feature>
<proteinExistence type="predicted"/>
<name>A0AAP0K6G9_9MAGN</name>
<dbReference type="AlphaFoldDB" id="A0AAP0K6G9"/>
<protein>
    <submittedName>
        <fullName evidence="2">Uncharacterized protein</fullName>
    </submittedName>
</protein>
<feature type="region of interest" description="Disordered" evidence="1">
    <location>
        <begin position="161"/>
        <end position="199"/>
    </location>
</feature>
<evidence type="ECO:0000313" key="3">
    <source>
        <dbReference type="Proteomes" id="UP001417504"/>
    </source>
</evidence>